<protein>
    <recommendedName>
        <fullName evidence="3">FERM domain-containing protein</fullName>
    </recommendedName>
</protein>
<feature type="region of interest" description="Disordered" evidence="1">
    <location>
        <begin position="275"/>
        <end position="302"/>
    </location>
</feature>
<dbReference type="InterPro" id="IPR000299">
    <property type="entry name" value="FERM_domain"/>
</dbReference>
<dbReference type="SUPFAM" id="SSF50729">
    <property type="entry name" value="PH domain-like"/>
    <property type="match status" value="1"/>
</dbReference>
<dbReference type="Gene3D" id="1.20.80.10">
    <property type="match status" value="1"/>
</dbReference>
<dbReference type="Gene3D" id="2.30.29.30">
    <property type="entry name" value="Pleckstrin-homology domain (PH domain)/Phosphotyrosine-binding domain (PTB)"/>
    <property type="match status" value="1"/>
</dbReference>
<dbReference type="GO" id="GO:0031032">
    <property type="term" value="P:actomyosin structure organization"/>
    <property type="evidence" value="ECO:0007669"/>
    <property type="project" value="TreeGrafter"/>
</dbReference>
<keyword evidence="5" id="KW-1185">Reference proteome</keyword>
<dbReference type="PRINTS" id="PR00935">
    <property type="entry name" value="BAND41"/>
</dbReference>
<dbReference type="SUPFAM" id="SSF54236">
    <property type="entry name" value="Ubiquitin-like"/>
    <property type="match status" value="1"/>
</dbReference>
<feature type="compositionally biased region" description="Polar residues" evidence="1">
    <location>
        <begin position="580"/>
        <end position="589"/>
    </location>
</feature>
<accession>A0A2A2LDN3</accession>
<dbReference type="CDD" id="cd14473">
    <property type="entry name" value="FERM_B-lobe"/>
    <property type="match status" value="1"/>
</dbReference>
<dbReference type="InterPro" id="IPR029071">
    <property type="entry name" value="Ubiquitin-like_domsf"/>
</dbReference>
<dbReference type="EMBL" id="LIAE01006873">
    <property type="protein sequence ID" value="PAV84322.1"/>
    <property type="molecule type" value="Genomic_DNA"/>
</dbReference>
<evidence type="ECO:0000313" key="4">
    <source>
        <dbReference type="EMBL" id="PAV84322.1"/>
    </source>
</evidence>
<feature type="region of interest" description="Disordered" evidence="1">
    <location>
        <begin position="580"/>
        <end position="606"/>
    </location>
</feature>
<evidence type="ECO:0000259" key="3">
    <source>
        <dbReference type="PROSITE" id="PS50057"/>
    </source>
</evidence>
<dbReference type="Pfam" id="PF09379">
    <property type="entry name" value="FERM_N"/>
    <property type="match status" value="1"/>
</dbReference>
<keyword evidence="2" id="KW-0812">Transmembrane</keyword>
<feature type="compositionally biased region" description="Polar residues" evidence="1">
    <location>
        <begin position="485"/>
        <end position="524"/>
    </location>
</feature>
<gene>
    <name evidence="4" type="ORF">WR25_16891</name>
</gene>
<dbReference type="InterPro" id="IPR011993">
    <property type="entry name" value="PH-like_dom_sf"/>
</dbReference>
<dbReference type="PROSITE" id="PS50057">
    <property type="entry name" value="FERM_3"/>
    <property type="match status" value="1"/>
</dbReference>
<dbReference type="PANTHER" id="PTHR23280">
    <property type="entry name" value="4.1 G PROTEIN"/>
    <property type="match status" value="1"/>
</dbReference>
<dbReference type="PANTHER" id="PTHR23280:SF32">
    <property type="entry name" value="FI22325P1"/>
    <property type="match status" value="1"/>
</dbReference>
<dbReference type="SMART" id="SM00295">
    <property type="entry name" value="B41"/>
    <property type="match status" value="1"/>
</dbReference>
<feature type="compositionally biased region" description="Low complexity" evidence="1">
    <location>
        <begin position="595"/>
        <end position="606"/>
    </location>
</feature>
<reference evidence="4 5" key="1">
    <citation type="journal article" date="2017" name="Curr. Biol.">
        <title>Genome architecture and evolution of a unichromosomal asexual nematode.</title>
        <authorList>
            <person name="Fradin H."/>
            <person name="Zegar C."/>
            <person name="Gutwein M."/>
            <person name="Lucas J."/>
            <person name="Kovtun M."/>
            <person name="Corcoran D."/>
            <person name="Baugh L.R."/>
            <person name="Kiontke K."/>
            <person name="Gunsalus K."/>
            <person name="Fitch D.H."/>
            <person name="Piano F."/>
        </authorList>
    </citation>
    <scope>NUCLEOTIDE SEQUENCE [LARGE SCALE GENOMIC DNA]</scope>
    <source>
        <strain evidence="4">PF1309</strain>
    </source>
</reference>
<proteinExistence type="predicted"/>
<dbReference type="EMBL" id="LIAE01006873">
    <property type="protein sequence ID" value="PAV84321.1"/>
    <property type="molecule type" value="Genomic_DNA"/>
</dbReference>
<comment type="caution">
    <text evidence="4">The sequence shown here is derived from an EMBL/GenBank/DDBJ whole genome shotgun (WGS) entry which is preliminary data.</text>
</comment>
<organism evidence="4 5">
    <name type="scientific">Diploscapter pachys</name>
    <dbReference type="NCBI Taxonomy" id="2018661"/>
    <lineage>
        <taxon>Eukaryota</taxon>
        <taxon>Metazoa</taxon>
        <taxon>Ecdysozoa</taxon>
        <taxon>Nematoda</taxon>
        <taxon>Chromadorea</taxon>
        <taxon>Rhabditida</taxon>
        <taxon>Rhabditina</taxon>
        <taxon>Rhabditomorpha</taxon>
        <taxon>Rhabditoidea</taxon>
        <taxon>Rhabditidae</taxon>
        <taxon>Diploscapter</taxon>
    </lineage>
</organism>
<feature type="transmembrane region" description="Helical" evidence="2">
    <location>
        <begin position="610"/>
        <end position="632"/>
    </location>
</feature>
<dbReference type="InterPro" id="IPR019749">
    <property type="entry name" value="Band_41_domain"/>
</dbReference>
<dbReference type="InterPro" id="IPR014352">
    <property type="entry name" value="FERM/acyl-CoA-bd_prot_sf"/>
</dbReference>
<name>A0A2A2LDN3_9BILA</name>
<evidence type="ECO:0000256" key="1">
    <source>
        <dbReference type="SAM" id="MobiDB-lite"/>
    </source>
</evidence>
<dbReference type="Pfam" id="PF09380">
    <property type="entry name" value="FERM_C"/>
    <property type="match status" value="1"/>
</dbReference>
<dbReference type="InterPro" id="IPR035963">
    <property type="entry name" value="FERM_2"/>
</dbReference>
<sequence length="672" mass="75823">MPGERSPGGGSSIFGRISARSSIFSSKDIKCNVQLLDDSDTISNEFKRSDTAQTILDYVCELRGIQEKDYFGLRYQDHNKHRYWLDLSRPISHVAKQFKSDNLALRLRFRFYPTNPSHLRDPVTKYQLFVQLRRDLLHGRLYCPQTHSAELAALILQAELGDYDAEVRPSNYVSEYKLLLRQTQKTEDRIAEYHKALKGKSFEEAESAFLQKASLLDTYGFDPYTVKDPKDSTTAVYLGVSHKGILIYQVSQKLHHITWDKLEKVDYVSRELRVTPKDNYEPPPAAPGTTNNGLEASPTKRKDHPRYQLKYLCPSGHFAKHLWTHILSQQAFFNEDSSKHIKPKFSKPRIPLLTRGSTFRFPGKKVEKEIEETPLSDESVLLSTSLLAADPNTSAISADSPSNDTNVFDASIMTSRSSTIKRYHLPHQVGFKPEPRQPSPWLNGNATEHSQETRAHPSLGELNRNDGRTKPTDMNGGPNMESPLDPTNTPVGSHQLAGSPSSPMSINSERSSETTQQLSSTPLERNHISTVSFSAISQIDKDQEHVPEPQKFGNGDRREEKIMEQALGLSSESVFKSNGRPNGGTNMNGHANGKTGVVSSGTSSGRGSRIANVVFVTLLIFILFIFLLIALFERHGDADYVESWPWLASLRHHYYEPARHFTLKQYGKYFRK</sequence>
<dbReference type="STRING" id="2018661.A0A2A2LDN3"/>
<dbReference type="InterPro" id="IPR019748">
    <property type="entry name" value="FERM_central"/>
</dbReference>
<keyword evidence="2" id="KW-1133">Transmembrane helix</keyword>
<feature type="region of interest" description="Disordered" evidence="1">
    <location>
        <begin position="429"/>
        <end position="524"/>
    </location>
</feature>
<evidence type="ECO:0000256" key="2">
    <source>
        <dbReference type="SAM" id="Phobius"/>
    </source>
</evidence>
<dbReference type="InterPro" id="IPR018980">
    <property type="entry name" value="FERM_PH-like_C"/>
</dbReference>
<dbReference type="Gene3D" id="3.10.20.90">
    <property type="entry name" value="Phosphatidylinositol 3-kinase Catalytic Subunit, Chain A, domain 1"/>
    <property type="match status" value="1"/>
</dbReference>
<keyword evidence="2" id="KW-0472">Membrane</keyword>
<evidence type="ECO:0000313" key="5">
    <source>
        <dbReference type="Proteomes" id="UP000218231"/>
    </source>
</evidence>
<dbReference type="Pfam" id="PF00373">
    <property type="entry name" value="FERM_M"/>
    <property type="match status" value="1"/>
</dbReference>
<dbReference type="InterPro" id="IPR018979">
    <property type="entry name" value="FERM_N"/>
</dbReference>
<dbReference type="OrthoDB" id="6266673at2759"/>
<dbReference type="FunFam" id="1.20.80.10:FF:000006">
    <property type="entry name" value="FERM domain-containing protein 5 isoform X1"/>
    <property type="match status" value="1"/>
</dbReference>
<dbReference type="AlphaFoldDB" id="A0A2A2LDN3"/>
<dbReference type="SUPFAM" id="SSF47031">
    <property type="entry name" value="Second domain of FERM"/>
    <property type="match status" value="1"/>
</dbReference>
<feature type="domain" description="FERM" evidence="3">
    <location>
        <begin position="29"/>
        <end position="337"/>
    </location>
</feature>
<dbReference type="GO" id="GO:0005856">
    <property type="term" value="C:cytoskeleton"/>
    <property type="evidence" value="ECO:0007669"/>
    <property type="project" value="TreeGrafter"/>
</dbReference>
<dbReference type="Proteomes" id="UP000218231">
    <property type="component" value="Unassembled WGS sequence"/>
</dbReference>
<dbReference type="SMART" id="SM01196">
    <property type="entry name" value="FERM_C"/>
    <property type="match status" value="1"/>
</dbReference>